<dbReference type="PANTHER" id="PTHR47247:SF1">
    <property type="entry name" value="KUNITZ-TYPE PROTEASE INHIBITOR 2"/>
    <property type="match status" value="1"/>
</dbReference>
<keyword evidence="1" id="KW-0646">Protease inhibitor</keyword>
<dbReference type="SUPFAM" id="SSF57362">
    <property type="entry name" value="BPTI-like"/>
    <property type="match status" value="1"/>
</dbReference>
<protein>
    <submittedName>
        <fullName evidence="7">Amyloid beta A4 protein</fullName>
    </submittedName>
</protein>
<name>A0A8X6YBY2_9ARAC</name>
<evidence type="ECO:0000256" key="4">
    <source>
        <dbReference type="ARBA" id="ARBA00049646"/>
    </source>
</evidence>
<evidence type="ECO:0000256" key="1">
    <source>
        <dbReference type="ARBA" id="ARBA00022690"/>
    </source>
</evidence>
<keyword evidence="2" id="KW-0722">Serine protease inhibitor</keyword>
<dbReference type="InterPro" id="IPR036880">
    <property type="entry name" value="Kunitz_BPTI_sf"/>
</dbReference>
<accession>A0A8X6YBY2</accession>
<dbReference type="InterPro" id="IPR020901">
    <property type="entry name" value="Prtase_inh_Kunz-CS"/>
</dbReference>
<evidence type="ECO:0000256" key="5">
    <source>
        <dbReference type="ARBA" id="ARBA00093388"/>
    </source>
</evidence>
<gene>
    <name evidence="7" type="primary">NCL1_15512</name>
    <name evidence="7" type="ORF">TNIN_444361</name>
</gene>
<keyword evidence="8" id="KW-1185">Reference proteome</keyword>
<dbReference type="GO" id="GO:0004867">
    <property type="term" value="F:serine-type endopeptidase inhibitor activity"/>
    <property type="evidence" value="ECO:0007669"/>
    <property type="project" value="UniProtKB-KW"/>
</dbReference>
<dbReference type="PROSITE" id="PS00280">
    <property type="entry name" value="BPTI_KUNITZ_1"/>
    <property type="match status" value="1"/>
</dbReference>
<evidence type="ECO:0000256" key="3">
    <source>
        <dbReference type="ARBA" id="ARBA00023157"/>
    </source>
</evidence>
<evidence type="ECO:0000259" key="6">
    <source>
        <dbReference type="PROSITE" id="PS50279"/>
    </source>
</evidence>
<dbReference type="CDD" id="cd00109">
    <property type="entry name" value="Kunitz-type"/>
    <property type="match status" value="1"/>
</dbReference>
<dbReference type="Proteomes" id="UP000886998">
    <property type="component" value="Unassembled WGS sequence"/>
</dbReference>
<comment type="similarity">
    <text evidence="4">Belongs to the venom Kunitz-type family. 01 (intermediate) subfamily.</text>
</comment>
<evidence type="ECO:0000256" key="2">
    <source>
        <dbReference type="ARBA" id="ARBA00022900"/>
    </source>
</evidence>
<dbReference type="PANTHER" id="PTHR47247">
    <property type="entry name" value="KUNITZ-TYPE PROTEASE INHIBITOR 2"/>
    <property type="match status" value="1"/>
</dbReference>
<dbReference type="PROSITE" id="PS50279">
    <property type="entry name" value="BPTI_KUNITZ_2"/>
    <property type="match status" value="1"/>
</dbReference>
<feature type="domain" description="BPTI/Kunitz inhibitor" evidence="6">
    <location>
        <begin position="1"/>
        <end position="39"/>
    </location>
</feature>
<comment type="caution">
    <text evidence="7">The sequence shown here is derived from an EMBL/GenBank/DDBJ whole genome shotgun (WGS) entry which is preliminary data.</text>
</comment>
<dbReference type="Pfam" id="PF00014">
    <property type="entry name" value="Kunitz_BPTI"/>
    <property type="match status" value="1"/>
</dbReference>
<keyword evidence="3" id="KW-1015">Disulfide bond</keyword>
<dbReference type="EMBL" id="BMAV01016236">
    <property type="protein sequence ID" value="GFY66764.1"/>
    <property type="molecule type" value="Genomic_DNA"/>
</dbReference>
<proteinExistence type="inferred from homology"/>
<dbReference type="InterPro" id="IPR002223">
    <property type="entry name" value="Kunitz_BPTI"/>
</dbReference>
<evidence type="ECO:0000313" key="7">
    <source>
        <dbReference type="EMBL" id="GFY66764.1"/>
    </source>
</evidence>
<reference evidence="7" key="1">
    <citation type="submission" date="2020-08" db="EMBL/GenBank/DDBJ databases">
        <title>Multicomponent nature underlies the extraordinary mechanical properties of spider dragline silk.</title>
        <authorList>
            <person name="Kono N."/>
            <person name="Nakamura H."/>
            <person name="Mori M."/>
            <person name="Yoshida Y."/>
            <person name="Ohtoshi R."/>
            <person name="Malay A.D."/>
            <person name="Moran D.A.P."/>
            <person name="Tomita M."/>
            <person name="Numata K."/>
            <person name="Arakawa K."/>
        </authorList>
    </citation>
    <scope>NUCLEOTIDE SEQUENCE</scope>
</reference>
<organism evidence="7 8">
    <name type="scientific">Trichonephila inaurata madagascariensis</name>
    <dbReference type="NCBI Taxonomy" id="2747483"/>
    <lineage>
        <taxon>Eukaryota</taxon>
        <taxon>Metazoa</taxon>
        <taxon>Ecdysozoa</taxon>
        <taxon>Arthropoda</taxon>
        <taxon>Chelicerata</taxon>
        <taxon>Arachnida</taxon>
        <taxon>Araneae</taxon>
        <taxon>Araneomorphae</taxon>
        <taxon>Entelegynae</taxon>
        <taxon>Araneoidea</taxon>
        <taxon>Nephilidae</taxon>
        <taxon>Trichonephila</taxon>
        <taxon>Trichonephila inaurata</taxon>
    </lineage>
</organism>
<comment type="function">
    <text evidence="5">Serine protease inhibitor that inhibits trypsin at a molar ratio of 1:1.</text>
</comment>
<dbReference type="OrthoDB" id="6430840at2759"/>
<sequence>MFSRWYFEDEERRCYNFVYSGCGRNGNNFKTYLGCMRKCAYGKQREELKKKDERFPKSSDSNVKNGTRRRRYHMYRSGTHCCAKRLNKNVTKVKTQ</sequence>
<dbReference type="AlphaFoldDB" id="A0A8X6YBY2"/>
<dbReference type="Gene3D" id="4.10.410.10">
    <property type="entry name" value="Pancreatic trypsin inhibitor Kunitz domain"/>
    <property type="match status" value="1"/>
</dbReference>
<evidence type="ECO:0000313" key="8">
    <source>
        <dbReference type="Proteomes" id="UP000886998"/>
    </source>
</evidence>